<accession>A0AAN9ZBT4</accession>
<feature type="compositionally biased region" description="Basic and acidic residues" evidence="1">
    <location>
        <begin position="256"/>
        <end position="278"/>
    </location>
</feature>
<feature type="compositionally biased region" description="Low complexity" evidence="1">
    <location>
        <begin position="2070"/>
        <end position="2087"/>
    </location>
</feature>
<feature type="region of interest" description="Disordered" evidence="1">
    <location>
        <begin position="65"/>
        <end position="100"/>
    </location>
</feature>
<feature type="compositionally biased region" description="Basic and acidic residues" evidence="1">
    <location>
        <begin position="1724"/>
        <end position="1739"/>
    </location>
</feature>
<protein>
    <submittedName>
        <fullName evidence="2">Uncharacterized protein</fullName>
    </submittedName>
</protein>
<feature type="region of interest" description="Disordered" evidence="1">
    <location>
        <begin position="1752"/>
        <end position="1802"/>
    </location>
</feature>
<feature type="compositionally biased region" description="Polar residues" evidence="1">
    <location>
        <begin position="2132"/>
        <end position="2148"/>
    </location>
</feature>
<feature type="compositionally biased region" description="Basic and acidic residues" evidence="1">
    <location>
        <begin position="1202"/>
        <end position="1214"/>
    </location>
</feature>
<proteinExistence type="predicted"/>
<gene>
    <name evidence="2" type="ORF">R5R35_008158</name>
</gene>
<feature type="compositionally biased region" description="Basic and acidic residues" evidence="1">
    <location>
        <begin position="1955"/>
        <end position="1965"/>
    </location>
</feature>
<feature type="region of interest" description="Disordered" evidence="1">
    <location>
        <begin position="1525"/>
        <end position="1613"/>
    </location>
</feature>
<reference evidence="2 3" key="1">
    <citation type="submission" date="2024-03" db="EMBL/GenBank/DDBJ databases">
        <title>The genome assembly and annotation of the cricket Gryllus longicercus Weissman &amp; Gray.</title>
        <authorList>
            <person name="Szrajer S."/>
            <person name="Gray D."/>
            <person name="Ylla G."/>
        </authorList>
    </citation>
    <scope>NUCLEOTIDE SEQUENCE [LARGE SCALE GENOMIC DNA]</scope>
    <source>
        <strain evidence="2">DAG 2021-001</strain>
        <tissue evidence="2">Whole body minus gut</tissue>
    </source>
</reference>
<feature type="compositionally biased region" description="Low complexity" evidence="1">
    <location>
        <begin position="1585"/>
        <end position="1594"/>
    </location>
</feature>
<feature type="region of interest" description="Disordered" evidence="1">
    <location>
        <begin position="216"/>
        <end position="244"/>
    </location>
</feature>
<name>A0AAN9ZBT4_9ORTH</name>
<feature type="region of interest" description="Disordered" evidence="1">
    <location>
        <begin position="1869"/>
        <end position="1894"/>
    </location>
</feature>
<comment type="caution">
    <text evidence="2">The sequence shown here is derived from an EMBL/GenBank/DDBJ whole genome shotgun (WGS) entry which is preliminary data.</text>
</comment>
<feature type="region of interest" description="Disordered" evidence="1">
    <location>
        <begin position="1985"/>
        <end position="2005"/>
    </location>
</feature>
<sequence>MSFCRITGKARGLPKPNYFPLLPPISPADAKRFCRITGKAFGLPGHHYTPVLLVRASRRKACAVTGGSAGGSNARHRFPAAPGKEAEAEAGAGEEAAAAAAADEPQRHVVVADFRYVFPALEEVQDGALGQVLAAHAAEAPAPAQEEKRFVYTVAERRCSLVIPARLEAAVRDGEVQGVLLADDADEVRFQLRKGADVTVGVRELDAPQQHELWEGEGPSEQAQAQEPSKPKAQGRKKRKKTDGLSCMTKIFEEKERVQEAEQQKSEAIKAKRPKVVEVKLSAPEEPAPPPPPPPPPEGPPAPQLVQWNEFDPHHHRVDANLVMCSGDWRDLVKPLIESWDWDEFEREAAAAAGEAVVTELPRPVPLRAEAGLLEAAAAQAAAATPPQLPVEAAAAGALPVASAVAPLAPLAAQPAPEVTAAVAALPPKSLARTSGLAAAVEKNPAARDMLPAVGDIPQVMEALERGVAHKLSPKAHGLVLDIGAAKKFVAGQTVDTPSGRVFVPGQTLDTPAGPAFVPGVTVLGADGPVLVPGRRVDTPGAPPAFVAGVSVPAADGAPTFVPGQSVATADGNVFMPGQTLLTPQGPVFIPGQTVAAENAGGAPRFVPGHTLPTPDGPPKFVPGQAVAGADGASVFVPGHSVRDERGGWEFVPGQTQRGADGQLKFVAGQTLPTPEGPRFVPGRAVPTADGGTQFVPGVTVEEEDGRAKFVPGRTVHTADGPQFIEGQLLKTDKGLVFAPGKVVEEAGTARFCVAKSLEEAVVAEAAAAAAAAAVQAAEEEPAAEAVFGHMVQTGKGVAFFPGARAAGLPAGKLVPGRLLRSATSGDVKFVPGVEVAEEGARRFVPGQVVETERGEQFVPGQVVDTAEGPKFVPGQVVETRAGPKFVPGQTVDTPEGPKFVPGQIVDTKAGPTFIPGQVISTSEEGSRFVPGQVVETVHGPRFVPGRVVEAGERVAFVPGQVVQTEDGLRFVAPDLTDGCEFSVQGFEVTPEELRLLRPAGAALEADAAATAAALDGDVLRQLSAAGVAVGRHVPADLPGVAVASDAVLASPTVRELSSRLALRAEESVQLGGVLGTVVRLGTELLEQARSPADLQRLKVAAVDSTQAAGDEGARAFVRSLVAAVALTASQHPPEQMLRCAGEVLGELLQGVEPPAAATLVQSLHAFLSTPGAVRELRNDARAVLRAECKLQLLRALVAEAEGERGERGERGEAEGGGPPAPDEDGCGAGAVERLAAVLGDQGREEVLGEAFARISEGRPELVGRVLGHVSARAAGVATERDASEAVQRAIVCAVRESSERQLKALLEPERPVSAEEEEDLRELLGEAVGLARALGLFDAADSLLEVLDDPAATRALAADAVAVDVLRRLTVMRSLAARRPAHRAALRRLHEDPFEARDDPHLRELVRDSAVLLVEPGDTGAAPPLTSAADIPAALLLADNRLAVEDFLARAGHRAGPLLILKPGLQTVVPREASRAVLTGQCAYTVLDNNGIRYFEPLHVLSALRLPRVATHRFSMYRCAVAADGGSLSSSSDDLATSSTGRPSDSLLGGSFASTSAPSTRRRSSGAVGGVARRASLDTGTGTGPTATASPGSEHGSTSESPPAPPVPRGYLDPETRIRIASALAYGAPLPPSSLARRRSSALQPLPRSPPPSPPLSPPPSRSPSPYAPLPVPRPSLADTAPYTPRPSLAETVSYTPRQPEPAPYVPRQPLPARSPSPSDSPPPKDYRKLIDYKESSPLRRLSTKYASFLGNGVAGSREASPARGEPAPPRATSPPPAPSAHPRAWAREASPTAGFLAPRTTARAVRESTYDDELTPNQRRILQELRSNHLATLRARQMYGSPGRDDSPAPAPAALPRVLRNLSPAFDATRDASPPVHYSARDLSPAPNHYDYAPARRSRLDAARDATPPFRYVPRELSPVAAPRRARFDTNHDASPHRYVPRDLSPVSTPRRARFDTNHDASPHRYVTRDMSPLSAPRRARFDVSPPRRYVPPRDVSPVASPRRARFDVGRDVSPVRFAARDVSPVKPLSAYLPAPFRSRERAARGAKEASPSGVSLRTARLLKELSPAARGAGSGRSPSPSPGRRATDGWDGPAQRRLSAHEASPSRRAYGLRRHLTAPRGDALRLDSASPTEPLSLGSFRTPSAASEADSLGRAATPDDVDPSPGAPEPPAFCPPPVLAAART</sequence>
<feature type="region of interest" description="Disordered" evidence="1">
    <location>
        <begin position="1931"/>
        <end position="1970"/>
    </location>
</feature>
<organism evidence="2 3">
    <name type="scientific">Gryllus longicercus</name>
    <dbReference type="NCBI Taxonomy" id="2509291"/>
    <lineage>
        <taxon>Eukaryota</taxon>
        <taxon>Metazoa</taxon>
        <taxon>Ecdysozoa</taxon>
        <taxon>Arthropoda</taxon>
        <taxon>Hexapoda</taxon>
        <taxon>Insecta</taxon>
        <taxon>Pterygota</taxon>
        <taxon>Neoptera</taxon>
        <taxon>Polyneoptera</taxon>
        <taxon>Orthoptera</taxon>
        <taxon>Ensifera</taxon>
        <taxon>Gryllidea</taxon>
        <taxon>Grylloidea</taxon>
        <taxon>Gryllidae</taxon>
        <taxon>Gryllinae</taxon>
        <taxon>Gryllus</taxon>
    </lineage>
</organism>
<feature type="compositionally biased region" description="Low complexity" evidence="1">
    <location>
        <begin position="79"/>
        <end position="100"/>
    </location>
</feature>
<evidence type="ECO:0000313" key="2">
    <source>
        <dbReference type="EMBL" id="KAK7869429.1"/>
    </source>
</evidence>
<feature type="region of interest" description="Disordered" evidence="1">
    <location>
        <begin position="1202"/>
        <end position="1224"/>
    </location>
</feature>
<feature type="compositionally biased region" description="Pro residues" evidence="1">
    <location>
        <begin position="286"/>
        <end position="303"/>
    </location>
</feature>
<feature type="compositionally biased region" description="Pro residues" evidence="1">
    <location>
        <begin position="2168"/>
        <end position="2181"/>
    </location>
</feature>
<feature type="compositionally biased region" description="Pro residues" evidence="1">
    <location>
        <begin position="1700"/>
        <end position="1723"/>
    </location>
</feature>
<feature type="compositionally biased region" description="Pro residues" evidence="1">
    <location>
        <begin position="1648"/>
        <end position="1675"/>
    </location>
</feature>
<dbReference type="Proteomes" id="UP001378592">
    <property type="component" value="Unassembled WGS sequence"/>
</dbReference>
<feature type="region of interest" description="Disordered" evidence="1">
    <location>
        <begin position="256"/>
        <end position="306"/>
    </location>
</feature>
<evidence type="ECO:0000256" key="1">
    <source>
        <dbReference type="SAM" id="MobiDB-lite"/>
    </source>
</evidence>
<feature type="compositionally biased region" description="Low complexity" evidence="1">
    <location>
        <begin position="1525"/>
        <end position="1542"/>
    </location>
</feature>
<dbReference type="EMBL" id="JAZDUA010000074">
    <property type="protein sequence ID" value="KAK7869429.1"/>
    <property type="molecule type" value="Genomic_DNA"/>
</dbReference>
<feature type="region of interest" description="Disordered" evidence="1">
    <location>
        <begin position="2066"/>
        <end position="2187"/>
    </location>
</feature>
<feature type="compositionally biased region" description="Pro residues" evidence="1">
    <location>
        <begin position="1768"/>
        <end position="1781"/>
    </location>
</feature>
<feature type="region of interest" description="Disordered" evidence="1">
    <location>
        <begin position="1629"/>
        <end position="1739"/>
    </location>
</feature>
<evidence type="ECO:0000313" key="3">
    <source>
        <dbReference type="Proteomes" id="UP001378592"/>
    </source>
</evidence>
<keyword evidence="3" id="KW-1185">Reference proteome</keyword>